<name>A0A918X3J8_9ACTN</name>
<dbReference type="Proteomes" id="UP000638353">
    <property type="component" value="Unassembled WGS sequence"/>
</dbReference>
<accession>A0A918X3J8</accession>
<dbReference type="AlphaFoldDB" id="A0A918X3J8"/>
<comment type="caution">
    <text evidence="2">The sequence shown here is derived from an EMBL/GenBank/DDBJ whole genome shotgun (WGS) entry which is preliminary data.</text>
</comment>
<protein>
    <submittedName>
        <fullName evidence="2">Uncharacterized protein</fullName>
    </submittedName>
</protein>
<proteinExistence type="predicted"/>
<reference evidence="2" key="2">
    <citation type="submission" date="2020-09" db="EMBL/GenBank/DDBJ databases">
        <authorList>
            <person name="Sun Q."/>
            <person name="Ohkuma M."/>
        </authorList>
    </citation>
    <scope>NUCLEOTIDE SEQUENCE</scope>
    <source>
        <strain evidence="2">JCM 4637</strain>
    </source>
</reference>
<feature type="transmembrane region" description="Helical" evidence="1">
    <location>
        <begin position="20"/>
        <end position="38"/>
    </location>
</feature>
<dbReference type="EMBL" id="BMVC01000014">
    <property type="protein sequence ID" value="GHD08242.1"/>
    <property type="molecule type" value="Genomic_DNA"/>
</dbReference>
<evidence type="ECO:0000313" key="2">
    <source>
        <dbReference type="EMBL" id="GHD08242.1"/>
    </source>
</evidence>
<keyword evidence="1" id="KW-1133">Transmembrane helix</keyword>
<evidence type="ECO:0000256" key="1">
    <source>
        <dbReference type="SAM" id="Phobius"/>
    </source>
</evidence>
<sequence>MVLTGELSTHVPGPRRKNLLIAGVVAAAVLAAGLWVLVTQFNERPPWAQNVGYEAGYYRGQQIRKMDRTGDKVKEAVAGGCASWVADGGKKAEDAPESWVRGCLDAVQGRPSNPNEA</sequence>
<evidence type="ECO:0000313" key="3">
    <source>
        <dbReference type="Proteomes" id="UP000638353"/>
    </source>
</evidence>
<reference evidence="2" key="1">
    <citation type="journal article" date="2014" name="Int. J. Syst. Evol. Microbiol.">
        <title>Complete genome sequence of Corynebacterium casei LMG S-19264T (=DSM 44701T), isolated from a smear-ripened cheese.</title>
        <authorList>
            <consortium name="US DOE Joint Genome Institute (JGI-PGF)"/>
            <person name="Walter F."/>
            <person name="Albersmeier A."/>
            <person name="Kalinowski J."/>
            <person name="Ruckert C."/>
        </authorList>
    </citation>
    <scope>NUCLEOTIDE SEQUENCE</scope>
    <source>
        <strain evidence="2">JCM 4637</strain>
    </source>
</reference>
<organism evidence="2 3">
    <name type="scientific">Streptomyces finlayi</name>
    <dbReference type="NCBI Taxonomy" id="67296"/>
    <lineage>
        <taxon>Bacteria</taxon>
        <taxon>Bacillati</taxon>
        <taxon>Actinomycetota</taxon>
        <taxon>Actinomycetes</taxon>
        <taxon>Kitasatosporales</taxon>
        <taxon>Streptomycetaceae</taxon>
        <taxon>Streptomyces</taxon>
    </lineage>
</organism>
<keyword evidence="1" id="KW-0472">Membrane</keyword>
<gene>
    <name evidence="2" type="ORF">GCM10010334_61350</name>
</gene>
<dbReference type="RefSeq" id="WP_189826043.1">
    <property type="nucleotide sequence ID" value="NZ_BMVC01000014.1"/>
</dbReference>
<keyword evidence="1" id="KW-0812">Transmembrane</keyword>